<keyword evidence="20" id="KW-1185">Reference proteome</keyword>
<keyword evidence="12 18" id="KW-0548">Nucleotidyltransferase</keyword>
<feature type="transmembrane region" description="Helical" evidence="19">
    <location>
        <begin position="181"/>
        <end position="200"/>
    </location>
</feature>
<dbReference type="InterPro" id="IPR000374">
    <property type="entry name" value="PC_trans"/>
</dbReference>
<evidence type="ECO:0000256" key="14">
    <source>
        <dbReference type="ARBA" id="ARBA00023098"/>
    </source>
</evidence>
<feature type="transmembrane region" description="Helical" evidence="19">
    <location>
        <begin position="212"/>
        <end position="234"/>
    </location>
</feature>
<comment type="subcellular location">
    <subcellularLocation>
        <location evidence="2">Cell membrane</location>
        <topology evidence="2">Multi-pass membrane protein</topology>
    </subcellularLocation>
</comment>
<evidence type="ECO:0000256" key="10">
    <source>
        <dbReference type="ARBA" id="ARBA00022679"/>
    </source>
</evidence>
<dbReference type="RefSeq" id="WP_028311274.1">
    <property type="nucleotide sequence ID" value="NZ_AXWS01000008.1"/>
</dbReference>
<evidence type="ECO:0000313" key="21">
    <source>
        <dbReference type="RefSeq" id="WP_028311274.1"/>
    </source>
</evidence>
<evidence type="ECO:0000256" key="2">
    <source>
        <dbReference type="ARBA" id="ARBA00004651"/>
    </source>
</evidence>
<dbReference type="Pfam" id="PF01148">
    <property type="entry name" value="CTP_transf_1"/>
    <property type="match status" value="1"/>
</dbReference>
<feature type="transmembrane region" description="Helical" evidence="19">
    <location>
        <begin position="81"/>
        <end position="102"/>
    </location>
</feature>
<keyword evidence="8" id="KW-1003">Cell membrane</keyword>
<evidence type="ECO:0000256" key="1">
    <source>
        <dbReference type="ARBA" id="ARBA00001698"/>
    </source>
</evidence>
<dbReference type="OrthoDB" id="9799199at2"/>
<reference evidence="21" key="2">
    <citation type="submission" date="2025-08" db="UniProtKB">
        <authorList>
            <consortium name="RefSeq"/>
        </authorList>
    </citation>
    <scope>IDENTIFICATION</scope>
</reference>
<keyword evidence="11 18" id="KW-0812">Transmembrane</keyword>
<dbReference type="UniPathway" id="UPA00557">
    <property type="reaction ID" value="UER00614"/>
</dbReference>
<keyword evidence="14" id="KW-0443">Lipid metabolism</keyword>
<dbReference type="PROSITE" id="PS01315">
    <property type="entry name" value="CDS"/>
    <property type="match status" value="1"/>
</dbReference>
<name>A0A8B6X4A7_9BURK</name>
<dbReference type="GO" id="GO:0016024">
    <property type="term" value="P:CDP-diacylglycerol biosynthetic process"/>
    <property type="evidence" value="ECO:0007669"/>
    <property type="project" value="UniProtKB-UniPathway"/>
</dbReference>
<feature type="transmembrane region" description="Helical" evidence="19">
    <location>
        <begin position="46"/>
        <end position="75"/>
    </location>
</feature>
<proteinExistence type="inferred from homology"/>
<keyword evidence="10 18" id="KW-0808">Transferase</keyword>
<dbReference type="GO" id="GO:0005886">
    <property type="term" value="C:plasma membrane"/>
    <property type="evidence" value="ECO:0007669"/>
    <property type="project" value="UniProtKB-SubCell"/>
</dbReference>
<dbReference type="GO" id="GO:0004605">
    <property type="term" value="F:phosphatidate cytidylyltransferase activity"/>
    <property type="evidence" value="ECO:0007669"/>
    <property type="project" value="UniProtKB-EC"/>
</dbReference>
<keyword evidence="16" id="KW-0594">Phospholipid biosynthesis</keyword>
<evidence type="ECO:0000256" key="17">
    <source>
        <dbReference type="ARBA" id="ARBA00023264"/>
    </source>
</evidence>
<dbReference type="PANTHER" id="PTHR46382:SF1">
    <property type="entry name" value="PHOSPHATIDATE CYTIDYLYLTRANSFERASE"/>
    <property type="match status" value="1"/>
</dbReference>
<evidence type="ECO:0000313" key="20">
    <source>
        <dbReference type="Proteomes" id="UP000675920"/>
    </source>
</evidence>
<comment type="catalytic activity">
    <reaction evidence="1 18">
        <text>a 1,2-diacyl-sn-glycero-3-phosphate + CTP + H(+) = a CDP-1,2-diacyl-sn-glycerol + diphosphate</text>
        <dbReference type="Rhea" id="RHEA:16229"/>
        <dbReference type="ChEBI" id="CHEBI:15378"/>
        <dbReference type="ChEBI" id="CHEBI:33019"/>
        <dbReference type="ChEBI" id="CHEBI:37563"/>
        <dbReference type="ChEBI" id="CHEBI:58332"/>
        <dbReference type="ChEBI" id="CHEBI:58608"/>
        <dbReference type="EC" id="2.7.7.41"/>
    </reaction>
</comment>
<feature type="transmembrane region" description="Helical" evidence="19">
    <location>
        <begin position="114"/>
        <end position="135"/>
    </location>
</feature>
<evidence type="ECO:0000256" key="15">
    <source>
        <dbReference type="ARBA" id="ARBA00023136"/>
    </source>
</evidence>
<dbReference type="EC" id="2.7.7.41" evidence="6 18"/>
<evidence type="ECO:0000256" key="9">
    <source>
        <dbReference type="ARBA" id="ARBA00022516"/>
    </source>
</evidence>
<evidence type="ECO:0000256" key="7">
    <source>
        <dbReference type="ARBA" id="ARBA00019373"/>
    </source>
</evidence>
<feature type="transmembrane region" description="Helical" evidence="19">
    <location>
        <begin position="6"/>
        <end position="34"/>
    </location>
</feature>
<feature type="transmembrane region" description="Helical" evidence="19">
    <location>
        <begin position="141"/>
        <end position="160"/>
    </location>
</feature>
<evidence type="ECO:0000256" key="5">
    <source>
        <dbReference type="ARBA" id="ARBA00010185"/>
    </source>
</evidence>
<evidence type="ECO:0000256" key="16">
    <source>
        <dbReference type="ARBA" id="ARBA00023209"/>
    </source>
</evidence>
<dbReference type="PANTHER" id="PTHR46382">
    <property type="entry name" value="PHOSPHATIDATE CYTIDYLYLTRANSFERASE"/>
    <property type="match status" value="1"/>
</dbReference>
<keyword evidence="13 19" id="KW-1133">Transmembrane helix</keyword>
<keyword evidence="17" id="KW-1208">Phospholipid metabolism</keyword>
<comment type="pathway">
    <text evidence="3 18">Phospholipid metabolism; CDP-diacylglycerol biosynthesis; CDP-diacylglycerol from sn-glycerol 3-phosphate: step 3/3.</text>
</comment>
<evidence type="ECO:0000256" key="13">
    <source>
        <dbReference type="ARBA" id="ARBA00022989"/>
    </source>
</evidence>
<dbReference type="Proteomes" id="UP000675920">
    <property type="component" value="Unplaced"/>
</dbReference>
<protein>
    <recommendedName>
        <fullName evidence="7 18">Phosphatidate cytidylyltransferase</fullName>
        <ecNumber evidence="6 18">2.7.7.41</ecNumber>
    </recommendedName>
</protein>
<evidence type="ECO:0000256" key="3">
    <source>
        <dbReference type="ARBA" id="ARBA00005119"/>
    </source>
</evidence>
<dbReference type="AlphaFoldDB" id="A0A8B6X4A7"/>
<evidence type="ECO:0000256" key="6">
    <source>
        <dbReference type="ARBA" id="ARBA00012487"/>
    </source>
</evidence>
<reference evidence="21" key="1">
    <citation type="journal article" date="1985" name="J. Biol. Chem.">
        <title>Purification and properties of the membrane-bound CDP-diglyceride synthetase from Escherichia coli.</title>
        <authorList>
            <person name="Sparrow C.P."/>
            <person name="Raetz C.R."/>
        </authorList>
    </citation>
    <scope>NUCLEOTIDE SEQUENCE</scope>
</reference>
<keyword evidence="15 19" id="KW-0472">Membrane</keyword>
<organism evidence="20 21">
    <name type="scientific">Derxia gummosa DSM 723</name>
    <dbReference type="NCBI Taxonomy" id="1121388"/>
    <lineage>
        <taxon>Bacteria</taxon>
        <taxon>Pseudomonadati</taxon>
        <taxon>Pseudomonadota</taxon>
        <taxon>Betaproteobacteria</taxon>
        <taxon>Burkholderiales</taxon>
        <taxon>Alcaligenaceae</taxon>
        <taxon>Derxia</taxon>
    </lineage>
</organism>
<evidence type="ECO:0000256" key="12">
    <source>
        <dbReference type="ARBA" id="ARBA00022695"/>
    </source>
</evidence>
<comment type="pathway">
    <text evidence="4">Lipid metabolism.</text>
</comment>
<evidence type="ECO:0000256" key="18">
    <source>
        <dbReference type="RuleBase" id="RU003938"/>
    </source>
</evidence>
<evidence type="ECO:0000256" key="19">
    <source>
        <dbReference type="SAM" id="Phobius"/>
    </source>
</evidence>
<evidence type="ECO:0000256" key="8">
    <source>
        <dbReference type="ARBA" id="ARBA00022475"/>
    </source>
</evidence>
<sequence>MLRTRVITALVLLAVVLPVAASGSVLAVAALALLATVAGGWEWTRLFSLSPLIVPAVLLVAGGMLVAGTAGALTFGQLDPAVTFLLLASVGFWLLQAPQAVLGARAPSWMEQRGLAAASGVLLLLAFLASVIALYERGVLTLLSAMVVVWVSDISAYFCGKRFGRHKLAPAVSPGKTWEGAIGAAVIVTLLALGWSRFATDTDLLTTIAGRGSALALAGVMLMLVALGIVGDLFESLLKRRAGIKDSSNLLPGHGGVLDRIDALLPVLPVAELLLRWLA</sequence>
<evidence type="ECO:0000256" key="4">
    <source>
        <dbReference type="ARBA" id="ARBA00005189"/>
    </source>
</evidence>
<keyword evidence="9" id="KW-0444">Lipid biosynthesis</keyword>
<accession>A0A8B6X4A7</accession>
<comment type="similarity">
    <text evidence="5 18">Belongs to the CDS family.</text>
</comment>
<evidence type="ECO:0000256" key="11">
    <source>
        <dbReference type="ARBA" id="ARBA00022692"/>
    </source>
</evidence>